<dbReference type="CDD" id="cd00093">
    <property type="entry name" value="HTH_XRE"/>
    <property type="match status" value="1"/>
</dbReference>
<dbReference type="RefSeq" id="WP_128524701.1">
    <property type="nucleotide sequence ID" value="NZ_CP026118.1"/>
</dbReference>
<evidence type="ECO:0000313" key="2">
    <source>
        <dbReference type="EMBL" id="QAS52414.1"/>
    </source>
</evidence>
<protein>
    <submittedName>
        <fullName evidence="2">Uncharacterized protein</fullName>
    </submittedName>
</protein>
<accession>A0A410MCD6</accession>
<reference evidence="2 3" key="1">
    <citation type="submission" date="2018-01" db="EMBL/GenBank/DDBJ databases">
        <title>The whole genome sequencing and assembly of Halobacillus litoralis ERB031 strain.</title>
        <authorList>
            <person name="Lee S.-J."/>
            <person name="Park M.-K."/>
            <person name="Kim J.-Y."/>
            <person name="Lee Y.-J."/>
            <person name="Yi H."/>
            <person name="Bahn Y.-S."/>
            <person name="Kim J.F."/>
            <person name="Lee D.-W."/>
        </authorList>
    </citation>
    <scope>NUCLEOTIDE SEQUENCE [LARGE SCALE GENOMIC DNA]</scope>
    <source>
        <strain evidence="2 3">ERB 031</strain>
    </source>
</reference>
<dbReference type="Proteomes" id="UP000287756">
    <property type="component" value="Chromosome"/>
</dbReference>
<proteinExistence type="predicted"/>
<dbReference type="GO" id="GO:0003677">
    <property type="term" value="F:DNA binding"/>
    <property type="evidence" value="ECO:0007669"/>
    <property type="project" value="InterPro"/>
</dbReference>
<dbReference type="OrthoDB" id="2969743at2"/>
<organism evidence="2 3">
    <name type="scientific">Halobacillus litoralis</name>
    <dbReference type="NCBI Taxonomy" id="45668"/>
    <lineage>
        <taxon>Bacteria</taxon>
        <taxon>Bacillati</taxon>
        <taxon>Bacillota</taxon>
        <taxon>Bacilli</taxon>
        <taxon>Bacillales</taxon>
        <taxon>Bacillaceae</taxon>
        <taxon>Halobacillus</taxon>
    </lineage>
</organism>
<dbReference type="KEGG" id="hli:HLI_09290"/>
<dbReference type="SUPFAM" id="SSF47413">
    <property type="entry name" value="lambda repressor-like DNA-binding domains"/>
    <property type="match status" value="1"/>
</dbReference>
<evidence type="ECO:0000313" key="3">
    <source>
        <dbReference type="Proteomes" id="UP000287756"/>
    </source>
</evidence>
<dbReference type="InterPro" id="IPR010982">
    <property type="entry name" value="Lambda_DNA-bd_dom_sf"/>
</dbReference>
<evidence type="ECO:0000256" key="1">
    <source>
        <dbReference type="SAM" id="MobiDB-lite"/>
    </source>
</evidence>
<sequence>MEKGKASRMLREARLKEGKSQNQMSMDLFQSREYITKQESGERKISPATAHHFTKKYNDPWLGLQAAFEYTGIGITKLDGPAVDLHRTAVKSKLEEELQEAIEAMNKAKITNRPEFTQSFELQDIEQSAREFIDVIHASTTYVATICQEYNISWPQLWEDHHRKLQSRGYVTS</sequence>
<gene>
    <name evidence="2" type="ORF">HLI_09290</name>
</gene>
<dbReference type="EMBL" id="CP026118">
    <property type="protein sequence ID" value="QAS52414.1"/>
    <property type="molecule type" value="Genomic_DNA"/>
</dbReference>
<dbReference type="Gene3D" id="1.10.260.40">
    <property type="entry name" value="lambda repressor-like DNA-binding domains"/>
    <property type="match status" value="1"/>
</dbReference>
<name>A0A410MCD6_9BACI</name>
<feature type="region of interest" description="Disordered" evidence="1">
    <location>
        <begin position="1"/>
        <end position="22"/>
    </location>
</feature>
<dbReference type="InterPro" id="IPR001387">
    <property type="entry name" value="Cro/C1-type_HTH"/>
</dbReference>
<dbReference type="AlphaFoldDB" id="A0A410MCD6"/>
<feature type="compositionally biased region" description="Basic and acidic residues" evidence="1">
    <location>
        <begin position="1"/>
        <end position="19"/>
    </location>
</feature>